<evidence type="ECO:0000313" key="2">
    <source>
        <dbReference type="Proteomes" id="UP001187734"/>
    </source>
</evidence>
<dbReference type="AlphaFoldDB" id="A0AAE8M9U7"/>
<comment type="caution">
    <text evidence="1">The sequence shown here is derived from an EMBL/GenBank/DDBJ whole genome shotgun (WGS) entry which is preliminary data.</text>
</comment>
<organism evidence="1 2">
    <name type="scientific">Fusarium torulosum</name>
    <dbReference type="NCBI Taxonomy" id="33205"/>
    <lineage>
        <taxon>Eukaryota</taxon>
        <taxon>Fungi</taxon>
        <taxon>Dikarya</taxon>
        <taxon>Ascomycota</taxon>
        <taxon>Pezizomycotina</taxon>
        <taxon>Sordariomycetes</taxon>
        <taxon>Hypocreomycetidae</taxon>
        <taxon>Hypocreales</taxon>
        <taxon>Nectriaceae</taxon>
        <taxon>Fusarium</taxon>
    </lineage>
</organism>
<evidence type="ECO:0000313" key="1">
    <source>
        <dbReference type="EMBL" id="SPJ78035.1"/>
    </source>
</evidence>
<gene>
    <name evidence="1" type="ORF">FTOL_06424</name>
</gene>
<protein>
    <submittedName>
        <fullName evidence="1">Uncharacterized protein</fullName>
    </submittedName>
</protein>
<accession>A0AAE8M9U7</accession>
<dbReference type="EMBL" id="ONZP01000212">
    <property type="protein sequence ID" value="SPJ78035.1"/>
    <property type="molecule type" value="Genomic_DNA"/>
</dbReference>
<keyword evidence="2" id="KW-1185">Reference proteome</keyword>
<dbReference type="Proteomes" id="UP001187734">
    <property type="component" value="Unassembled WGS sequence"/>
</dbReference>
<proteinExistence type="predicted"/>
<sequence length="120" mass="13704">MSYVFRSSESCFEALGCWTPTWLFNKTVLGLPFDFCYELCSTSDEATIEAASIVCKVWREHFLGARPKKVSFEDTQMHLFSVLRIFNTDSHDSSLTRARALIREATIIVPSDDWLHVAFG</sequence>
<reference evidence="1" key="1">
    <citation type="submission" date="2018-03" db="EMBL/GenBank/DDBJ databases">
        <authorList>
            <person name="Guldener U."/>
        </authorList>
    </citation>
    <scope>NUCLEOTIDE SEQUENCE</scope>
</reference>
<name>A0AAE8M9U7_9HYPO</name>